<sequence>MNTNSAFDIVLYVLSLLAFTAVLLAPSIVGHARDLRIDRQLRRAEGRNERRGGGVQHDLAA</sequence>
<gene>
    <name evidence="2" type="ORF">G5C51_35960</name>
</gene>
<protein>
    <submittedName>
        <fullName evidence="2">Uncharacterized protein</fullName>
    </submittedName>
</protein>
<dbReference type="Proteomes" id="UP000481583">
    <property type="component" value="Unassembled WGS sequence"/>
</dbReference>
<dbReference type="EMBL" id="JAAKZV010000276">
    <property type="protein sequence ID" value="NGN69270.1"/>
    <property type="molecule type" value="Genomic_DNA"/>
</dbReference>
<proteinExistence type="predicted"/>
<name>A0A6G4UC27_9ACTN</name>
<keyword evidence="1" id="KW-1133">Transmembrane helix</keyword>
<dbReference type="RefSeq" id="WP_165244046.1">
    <property type="nucleotide sequence ID" value="NZ_JAAKZV010000276.1"/>
</dbReference>
<evidence type="ECO:0000313" key="2">
    <source>
        <dbReference type="EMBL" id="NGN69270.1"/>
    </source>
</evidence>
<evidence type="ECO:0000313" key="3">
    <source>
        <dbReference type="Proteomes" id="UP000481583"/>
    </source>
</evidence>
<keyword evidence="1" id="KW-0812">Transmembrane</keyword>
<dbReference type="AlphaFoldDB" id="A0A6G4UC27"/>
<keyword evidence="1" id="KW-0472">Membrane</keyword>
<comment type="caution">
    <text evidence="2">The sequence shown here is derived from an EMBL/GenBank/DDBJ whole genome shotgun (WGS) entry which is preliminary data.</text>
</comment>
<evidence type="ECO:0000256" key="1">
    <source>
        <dbReference type="SAM" id="Phobius"/>
    </source>
</evidence>
<accession>A0A6G4UC27</accession>
<reference evidence="2 3" key="1">
    <citation type="submission" date="2020-02" db="EMBL/GenBank/DDBJ databases">
        <title>Whole-genome analyses of novel actinobacteria.</title>
        <authorList>
            <person name="Sahin N."/>
        </authorList>
    </citation>
    <scope>NUCLEOTIDE SEQUENCE [LARGE SCALE GENOMIC DNA]</scope>
    <source>
        <strain evidence="2 3">A7024</strain>
    </source>
</reference>
<keyword evidence="3" id="KW-1185">Reference proteome</keyword>
<organism evidence="2 3">
    <name type="scientific">Streptomyces coryli</name>
    <dbReference type="NCBI Taxonomy" id="1128680"/>
    <lineage>
        <taxon>Bacteria</taxon>
        <taxon>Bacillati</taxon>
        <taxon>Actinomycetota</taxon>
        <taxon>Actinomycetes</taxon>
        <taxon>Kitasatosporales</taxon>
        <taxon>Streptomycetaceae</taxon>
        <taxon>Streptomyces</taxon>
    </lineage>
</organism>
<feature type="transmembrane region" description="Helical" evidence="1">
    <location>
        <begin position="6"/>
        <end position="29"/>
    </location>
</feature>